<evidence type="ECO:0000256" key="1">
    <source>
        <dbReference type="SAM" id="SignalP"/>
    </source>
</evidence>
<dbReference type="AlphaFoldDB" id="A0A1F6GLF8"/>
<comment type="caution">
    <text evidence="2">The sequence shown here is derived from an EMBL/GenBank/DDBJ whole genome shotgun (WGS) entry which is preliminary data.</text>
</comment>
<reference evidence="2 3" key="1">
    <citation type="journal article" date="2016" name="Nat. Commun.">
        <title>Thousands of microbial genomes shed light on interconnected biogeochemical processes in an aquifer system.</title>
        <authorList>
            <person name="Anantharaman K."/>
            <person name="Brown C.T."/>
            <person name="Hug L.A."/>
            <person name="Sharon I."/>
            <person name="Castelle C.J."/>
            <person name="Probst A.J."/>
            <person name="Thomas B.C."/>
            <person name="Singh A."/>
            <person name="Wilkins M.J."/>
            <person name="Karaoz U."/>
            <person name="Brodie E.L."/>
            <person name="Williams K.H."/>
            <person name="Hubbard S.S."/>
            <person name="Banfield J.F."/>
        </authorList>
    </citation>
    <scope>NUCLEOTIDE SEQUENCE [LARGE SCALE GENOMIC DNA]</scope>
</reference>
<protein>
    <submittedName>
        <fullName evidence="2">Uncharacterized protein</fullName>
    </submittedName>
</protein>
<dbReference type="Proteomes" id="UP000177583">
    <property type="component" value="Unassembled WGS sequence"/>
</dbReference>
<evidence type="ECO:0000313" key="2">
    <source>
        <dbReference type="EMBL" id="OGG98942.1"/>
    </source>
</evidence>
<accession>A0A1F6GLF8</accession>
<evidence type="ECO:0000313" key="3">
    <source>
        <dbReference type="Proteomes" id="UP000177583"/>
    </source>
</evidence>
<name>A0A1F6GLF8_9PROT</name>
<keyword evidence="1" id="KW-0732">Signal</keyword>
<gene>
    <name evidence="2" type="ORF">A2557_13075</name>
</gene>
<feature type="signal peptide" evidence="1">
    <location>
        <begin position="1"/>
        <end position="24"/>
    </location>
</feature>
<sequence>MASDWIKRGLVLASLMAAGGSLSAQVVVPALDPTQPTLSAGAAGWREGDVVGSSYSDHSGSRKVGDLEVIKYTGGRLTGLVGVQFSTLAVELSSTGDRPNTKPGTGFDHPVTLKRDRQRASFSVLGSDFANLGLRTETDSKVQWMSATAVQVKTKLDKTAGDLSVKIGDSFYAGGGYAKVKEKSDLTVDNNWTETMAGVGLRFGAPGGSRFRVEVGWINAGKAVQSAYLTKAQAVHPATDTQLASLELEISGLLFSASSAVEEENVTLIDPVSGQSSGVTRNSSRGGVLWVPKEGMVLGFAFGNEKVSQLYTETFSDFEVKLGYLF</sequence>
<feature type="chain" id="PRO_5009524713" evidence="1">
    <location>
        <begin position="25"/>
        <end position="326"/>
    </location>
</feature>
<dbReference type="EMBL" id="MFNF01000065">
    <property type="protein sequence ID" value="OGG98942.1"/>
    <property type="molecule type" value="Genomic_DNA"/>
</dbReference>
<organism evidence="2 3">
    <name type="scientific">Candidatus Lambdaproteobacteria bacterium RIFOXYD2_FULL_56_26</name>
    <dbReference type="NCBI Taxonomy" id="1817773"/>
    <lineage>
        <taxon>Bacteria</taxon>
        <taxon>Pseudomonadati</taxon>
        <taxon>Pseudomonadota</taxon>
        <taxon>Candidatus Lambdaproteobacteria</taxon>
    </lineage>
</organism>
<proteinExistence type="predicted"/>